<evidence type="ECO:0000313" key="12">
    <source>
        <dbReference type="Proteomes" id="UP000344274"/>
    </source>
</evidence>
<evidence type="ECO:0000256" key="10">
    <source>
        <dbReference type="SAM" id="MobiDB-lite"/>
    </source>
</evidence>
<keyword evidence="7 9" id="KW-0811">Translocation</keyword>
<keyword evidence="3 9" id="KW-1003">Cell membrane</keyword>
<gene>
    <name evidence="11" type="primary">tatA_2</name>
    <name evidence="9" type="synonym">tatA</name>
    <name evidence="11" type="ORF">PS673_04255</name>
</gene>
<feature type="transmembrane region" description="Helical" evidence="9">
    <location>
        <begin position="6"/>
        <end position="24"/>
    </location>
</feature>
<dbReference type="HAMAP" id="MF_00236">
    <property type="entry name" value="TatA_E"/>
    <property type="match status" value="1"/>
</dbReference>
<evidence type="ECO:0000256" key="9">
    <source>
        <dbReference type="HAMAP-Rule" id="MF_00236"/>
    </source>
</evidence>
<name>A0A5E6VW41_PSEFL</name>
<dbReference type="GO" id="GO:0008320">
    <property type="term" value="F:protein transmembrane transporter activity"/>
    <property type="evidence" value="ECO:0007669"/>
    <property type="project" value="UniProtKB-UniRule"/>
</dbReference>
<evidence type="ECO:0000256" key="2">
    <source>
        <dbReference type="ARBA" id="ARBA00022448"/>
    </source>
</evidence>
<keyword evidence="6 9" id="KW-1133">Transmembrane helix</keyword>
<protein>
    <recommendedName>
        <fullName evidence="9">Sec-independent protein translocase protein TatA</fullName>
    </recommendedName>
</protein>
<evidence type="ECO:0000256" key="7">
    <source>
        <dbReference type="ARBA" id="ARBA00023010"/>
    </source>
</evidence>
<comment type="subunit">
    <text evidence="9">The Tat system comprises two distinct complexes: a TatABC complex, containing multiple copies of TatA, TatB and TatC subunits, and a separate TatA complex, containing only TatA subunits. Substrates initially bind to the TatABC complex, which probably triggers association of the separate TatA complex to form the active translocon.</text>
</comment>
<reference evidence="11 12" key="1">
    <citation type="submission" date="2019-09" db="EMBL/GenBank/DDBJ databases">
        <authorList>
            <person name="Chandra G."/>
            <person name="Truman W A."/>
        </authorList>
    </citation>
    <scope>NUCLEOTIDE SEQUENCE [LARGE SCALE GENOMIC DNA]</scope>
    <source>
        <strain evidence="11">PS673</strain>
    </source>
</reference>
<dbReference type="GO" id="GO:0043953">
    <property type="term" value="P:protein transport by the Tat complex"/>
    <property type="evidence" value="ECO:0007669"/>
    <property type="project" value="UniProtKB-UniRule"/>
</dbReference>
<evidence type="ECO:0000256" key="6">
    <source>
        <dbReference type="ARBA" id="ARBA00022989"/>
    </source>
</evidence>
<keyword evidence="4 9" id="KW-0812">Transmembrane</keyword>
<evidence type="ECO:0000256" key="8">
    <source>
        <dbReference type="ARBA" id="ARBA00023136"/>
    </source>
</evidence>
<evidence type="ECO:0000256" key="3">
    <source>
        <dbReference type="ARBA" id="ARBA00022475"/>
    </source>
</evidence>
<proteinExistence type="inferred from homology"/>
<dbReference type="GO" id="GO:0033281">
    <property type="term" value="C:TAT protein transport complex"/>
    <property type="evidence" value="ECO:0007669"/>
    <property type="project" value="UniProtKB-UniRule"/>
</dbReference>
<organism evidence="11 12">
    <name type="scientific">Pseudomonas fluorescens</name>
    <dbReference type="NCBI Taxonomy" id="294"/>
    <lineage>
        <taxon>Bacteria</taxon>
        <taxon>Pseudomonadati</taxon>
        <taxon>Pseudomonadota</taxon>
        <taxon>Gammaproteobacteria</taxon>
        <taxon>Pseudomonadales</taxon>
        <taxon>Pseudomonadaceae</taxon>
        <taxon>Pseudomonas</taxon>
    </lineage>
</organism>
<feature type="region of interest" description="Disordered" evidence="10">
    <location>
        <begin position="41"/>
        <end position="74"/>
    </location>
</feature>
<keyword evidence="5 9" id="KW-0653">Protein transport</keyword>
<keyword evidence="2 9" id="KW-0813">Transport</keyword>
<sequence>MGLGGFSTGKLLIILLIVVMLFGTRRLKGLGSDLGDTIRGFRKSMDDDKPVTEEPSDPPIDAQARTLEDSVKKY</sequence>
<dbReference type="PANTHER" id="PTHR42982">
    <property type="entry name" value="SEC-INDEPENDENT PROTEIN TRANSLOCASE PROTEIN TATA"/>
    <property type="match status" value="1"/>
</dbReference>
<dbReference type="Proteomes" id="UP000344274">
    <property type="component" value="Unassembled WGS sequence"/>
</dbReference>
<feature type="compositionally biased region" description="Basic and acidic residues" evidence="10">
    <location>
        <begin position="43"/>
        <end position="52"/>
    </location>
</feature>
<comment type="function">
    <text evidence="9">Part of the twin-arginine translocation (Tat) system that transports large folded proteins containing a characteristic twin-arginine motif in their signal peptide across membranes. TatA could form the protein-conducting channel of the Tat system.</text>
</comment>
<dbReference type="InterPro" id="IPR006312">
    <property type="entry name" value="TatA/E"/>
</dbReference>
<dbReference type="RefSeq" id="WP_154947527.1">
    <property type="nucleotide sequence ID" value="NZ_CABVHB010000042.1"/>
</dbReference>
<comment type="similarity">
    <text evidence="9">Belongs to the TatA/E family.</text>
</comment>
<keyword evidence="8 9" id="KW-0472">Membrane</keyword>
<dbReference type="EMBL" id="CABVHB010000042">
    <property type="protein sequence ID" value="VVN20104.1"/>
    <property type="molecule type" value="Genomic_DNA"/>
</dbReference>
<keyword evidence="9" id="KW-0997">Cell inner membrane</keyword>
<dbReference type="NCBIfam" id="TIGR01411">
    <property type="entry name" value="tatAE"/>
    <property type="match status" value="1"/>
</dbReference>
<evidence type="ECO:0000256" key="4">
    <source>
        <dbReference type="ARBA" id="ARBA00022692"/>
    </source>
</evidence>
<evidence type="ECO:0000256" key="1">
    <source>
        <dbReference type="ARBA" id="ARBA00004162"/>
    </source>
</evidence>
<accession>A0A5E6VW41</accession>
<dbReference type="PANTHER" id="PTHR42982:SF1">
    <property type="entry name" value="SEC-INDEPENDENT PROTEIN TRANSLOCASE PROTEIN TATA"/>
    <property type="match status" value="1"/>
</dbReference>
<evidence type="ECO:0000313" key="11">
    <source>
        <dbReference type="EMBL" id="VVN20104.1"/>
    </source>
</evidence>
<comment type="subcellular location">
    <subcellularLocation>
        <location evidence="9">Cell inner membrane</location>
        <topology evidence="9">Single-pass membrane protein</topology>
    </subcellularLocation>
    <subcellularLocation>
        <location evidence="1">Cell membrane</location>
        <topology evidence="1">Single-pass membrane protein</topology>
    </subcellularLocation>
</comment>
<dbReference type="AlphaFoldDB" id="A0A5E6VW41"/>
<dbReference type="Gene3D" id="1.20.5.3310">
    <property type="match status" value="1"/>
</dbReference>
<dbReference type="Pfam" id="PF02416">
    <property type="entry name" value="TatA_B_E"/>
    <property type="match status" value="1"/>
</dbReference>
<evidence type="ECO:0000256" key="5">
    <source>
        <dbReference type="ARBA" id="ARBA00022927"/>
    </source>
</evidence>
<dbReference type="InterPro" id="IPR003369">
    <property type="entry name" value="TatA/B/E"/>
</dbReference>